<dbReference type="EMBL" id="FNMV01000002">
    <property type="protein sequence ID" value="SDW32362.1"/>
    <property type="molecule type" value="Genomic_DNA"/>
</dbReference>
<protein>
    <recommendedName>
        <fullName evidence="3">Oxidoreductase</fullName>
    </recommendedName>
</protein>
<dbReference type="RefSeq" id="WP_091429361.1">
    <property type="nucleotide sequence ID" value="NZ_FNMV01000002.1"/>
</dbReference>
<accession>A0A1H2SL83</accession>
<evidence type="ECO:0008006" key="3">
    <source>
        <dbReference type="Google" id="ProtNLM"/>
    </source>
</evidence>
<evidence type="ECO:0000313" key="2">
    <source>
        <dbReference type="Proteomes" id="UP000198569"/>
    </source>
</evidence>
<reference evidence="2" key="1">
    <citation type="submission" date="2016-10" db="EMBL/GenBank/DDBJ databases">
        <authorList>
            <person name="Varghese N."/>
            <person name="Submissions S."/>
        </authorList>
    </citation>
    <scope>NUCLEOTIDE SEQUENCE [LARGE SCALE GENOMIC DNA]</scope>
    <source>
        <strain evidence="2">DSM 15718</strain>
    </source>
</reference>
<proteinExistence type="predicted"/>
<dbReference type="SUPFAM" id="SSF50939">
    <property type="entry name" value="Sialidases"/>
    <property type="match status" value="1"/>
</dbReference>
<organism evidence="1 2">
    <name type="scientific">Flavobacterium degerlachei</name>
    <dbReference type="NCBI Taxonomy" id="229203"/>
    <lineage>
        <taxon>Bacteria</taxon>
        <taxon>Pseudomonadati</taxon>
        <taxon>Bacteroidota</taxon>
        <taxon>Flavobacteriia</taxon>
        <taxon>Flavobacteriales</taxon>
        <taxon>Flavobacteriaceae</taxon>
        <taxon>Flavobacterium</taxon>
    </lineage>
</organism>
<dbReference type="PANTHER" id="PTHR47199:SF2">
    <property type="entry name" value="PHOTOSYSTEM II STABILITY_ASSEMBLY FACTOR HCF136, CHLOROPLASTIC"/>
    <property type="match status" value="1"/>
</dbReference>
<keyword evidence="2" id="KW-1185">Reference proteome</keyword>
<dbReference type="CDD" id="cd15482">
    <property type="entry name" value="Sialidase_non-viral"/>
    <property type="match status" value="1"/>
</dbReference>
<sequence>MRKNIFLVGLVAVVLVSCKTTVYEKISKDMTTYKKVVIDTLFEDNISIRAVVVDENKIWYSANNSRFGFYDLKTNVKFERKIVKDSLKLEFRSNAQTASAVFLLNVANPALLYKVSKKDFTTKLVYQENHEKVFYDSMQFWNNKEGIAMGDPINNALSVIITRDGGNTWNKIPANELLEIAEGEAAFAASNTNIVIKGNNTWIVSGGKKARVFYSSDKGRNWKVYDTPIVQGKAMAGIFTADFYDSKRGFIAGGDYEAPNQNYGNKAITYDGGKKWELISENQGFGYASCVQYVPHSNGKSLVSVGASGLYYSYNGGHSWEQLAADPDLYTIRFVDKQTAIAAGKNKMIRIKFLK</sequence>
<evidence type="ECO:0000313" key="1">
    <source>
        <dbReference type="EMBL" id="SDW32362.1"/>
    </source>
</evidence>
<dbReference type="OrthoDB" id="9813892at2"/>
<dbReference type="InterPro" id="IPR036278">
    <property type="entry name" value="Sialidase_sf"/>
</dbReference>
<dbReference type="PANTHER" id="PTHR47199">
    <property type="entry name" value="PHOTOSYSTEM II STABILITY/ASSEMBLY FACTOR HCF136, CHLOROPLASTIC"/>
    <property type="match status" value="1"/>
</dbReference>
<name>A0A1H2SL83_9FLAO</name>
<dbReference type="Proteomes" id="UP000198569">
    <property type="component" value="Unassembled WGS sequence"/>
</dbReference>
<dbReference type="InterPro" id="IPR015943">
    <property type="entry name" value="WD40/YVTN_repeat-like_dom_sf"/>
</dbReference>
<dbReference type="STRING" id="229203.SAMN05444338_102108"/>
<dbReference type="AlphaFoldDB" id="A0A1H2SL83"/>
<dbReference type="PROSITE" id="PS51257">
    <property type="entry name" value="PROKAR_LIPOPROTEIN"/>
    <property type="match status" value="1"/>
</dbReference>
<gene>
    <name evidence="1" type="ORF">SAMN05444338_102108</name>
</gene>
<dbReference type="Gene3D" id="2.130.10.10">
    <property type="entry name" value="YVTN repeat-like/Quinoprotein amine dehydrogenase"/>
    <property type="match status" value="1"/>
</dbReference>